<keyword evidence="4" id="KW-1185">Reference proteome</keyword>
<dbReference type="Pfam" id="PF06687">
    <property type="entry name" value="SUR7"/>
    <property type="match status" value="1"/>
</dbReference>
<protein>
    <recommendedName>
        <fullName evidence="5">SUR7 protein</fullName>
    </recommendedName>
</protein>
<keyword evidence="2" id="KW-0812">Transmembrane</keyword>
<name>A0A8T9BY83_9HELO</name>
<dbReference type="GO" id="GO:0031505">
    <property type="term" value="P:fungal-type cell wall organization"/>
    <property type="evidence" value="ECO:0007669"/>
    <property type="project" value="TreeGrafter"/>
</dbReference>
<evidence type="ECO:0000256" key="1">
    <source>
        <dbReference type="SAM" id="MobiDB-lite"/>
    </source>
</evidence>
<dbReference type="GO" id="GO:0005886">
    <property type="term" value="C:plasma membrane"/>
    <property type="evidence" value="ECO:0007669"/>
    <property type="project" value="InterPro"/>
</dbReference>
<feature type="transmembrane region" description="Helical" evidence="2">
    <location>
        <begin position="79"/>
        <end position="100"/>
    </location>
</feature>
<evidence type="ECO:0000313" key="4">
    <source>
        <dbReference type="Proteomes" id="UP000469558"/>
    </source>
</evidence>
<dbReference type="InterPro" id="IPR009571">
    <property type="entry name" value="SUR7/Rim9-like_fungi"/>
</dbReference>
<dbReference type="Proteomes" id="UP000469558">
    <property type="component" value="Unassembled WGS sequence"/>
</dbReference>
<evidence type="ECO:0000256" key="2">
    <source>
        <dbReference type="SAM" id="Phobius"/>
    </source>
</evidence>
<feature type="compositionally biased region" description="Basic and acidic residues" evidence="1">
    <location>
        <begin position="173"/>
        <end position="185"/>
    </location>
</feature>
<dbReference type="PANTHER" id="PTHR28019:SF7">
    <property type="entry name" value="SUR7 PROTEIN"/>
    <property type="match status" value="1"/>
</dbReference>
<evidence type="ECO:0008006" key="5">
    <source>
        <dbReference type="Google" id="ProtNLM"/>
    </source>
</evidence>
<feature type="transmembrane region" description="Helical" evidence="2">
    <location>
        <begin position="45"/>
        <end position="67"/>
    </location>
</feature>
<evidence type="ECO:0000313" key="3">
    <source>
        <dbReference type="EMBL" id="TVY71176.1"/>
    </source>
</evidence>
<proteinExistence type="predicted"/>
<dbReference type="InterPro" id="IPR052413">
    <property type="entry name" value="SUR7_domain"/>
</dbReference>
<keyword evidence="2" id="KW-0472">Membrane</keyword>
<feature type="non-terminal residue" evidence="3">
    <location>
        <position position="185"/>
    </location>
</feature>
<feature type="region of interest" description="Disordered" evidence="1">
    <location>
        <begin position="163"/>
        <end position="185"/>
    </location>
</feature>
<accession>A0A8T9BY83</accession>
<reference evidence="3 4" key="1">
    <citation type="submission" date="2018-05" db="EMBL/GenBank/DDBJ databases">
        <title>Genome sequencing and assembly of the regulated plant pathogen Lachnellula willkommii and related sister species for the development of diagnostic species identification markers.</title>
        <authorList>
            <person name="Giroux E."/>
            <person name="Bilodeau G."/>
        </authorList>
    </citation>
    <scope>NUCLEOTIDE SEQUENCE [LARGE SCALE GENOMIC DNA]</scope>
    <source>
        <strain evidence="3 4">CBS 268.59</strain>
    </source>
</reference>
<feature type="transmembrane region" description="Helical" evidence="2">
    <location>
        <begin position="127"/>
        <end position="148"/>
    </location>
</feature>
<comment type="caution">
    <text evidence="3">The sequence shown here is derived from an EMBL/GenBank/DDBJ whole genome shotgun (WGS) entry which is preliminary data.</text>
</comment>
<feature type="non-terminal residue" evidence="3">
    <location>
        <position position="1"/>
    </location>
</feature>
<dbReference type="OrthoDB" id="4159154at2759"/>
<gene>
    <name evidence="3" type="ORF">LSUE1_G009092</name>
</gene>
<keyword evidence="2" id="KW-1133">Transmembrane helix</keyword>
<dbReference type="GO" id="GO:0051285">
    <property type="term" value="C:cell cortex of cell tip"/>
    <property type="evidence" value="ECO:0007669"/>
    <property type="project" value="TreeGrafter"/>
</dbReference>
<sequence>HFNIEQHLNQQLEAGGLHINLTDLDFPDDIQTGLNTLTTALNATFVLYCIGIAAAGLAILAALPAFLLSGSRLISFLNFGLASLSFTALLIASIIVTIIMNKATSLINKYGNEIGLYAYKGGKYLTLTWIAVAVMAIASLCWVGEFCVGRKNRRREFSEKRTGKRSWGWGGRRRSDEAALRRSGV</sequence>
<dbReference type="EMBL" id="QGMK01001322">
    <property type="protein sequence ID" value="TVY71176.1"/>
    <property type="molecule type" value="Genomic_DNA"/>
</dbReference>
<dbReference type="PANTHER" id="PTHR28019">
    <property type="entry name" value="CELL MEMBRANE PROTEIN YLR413W-RELATED"/>
    <property type="match status" value="1"/>
</dbReference>
<organism evidence="3 4">
    <name type="scientific">Lachnellula suecica</name>
    <dbReference type="NCBI Taxonomy" id="602035"/>
    <lineage>
        <taxon>Eukaryota</taxon>
        <taxon>Fungi</taxon>
        <taxon>Dikarya</taxon>
        <taxon>Ascomycota</taxon>
        <taxon>Pezizomycotina</taxon>
        <taxon>Leotiomycetes</taxon>
        <taxon>Helotiales</taxon>
        <taxon>Lachnaceae</taxon>
        <taxon>Lachnellula</taxon>
    </lineage>
</organism>
<dbReference type="AlphaFoldDB" id="A0A8T9BY83"/>